<organism evidence="3 4">
    <name type="scientific">Favolaschia claudopus</name>
    <dbReference type="NCBI Taxonomy" id="2862362"/>
    <lineage>
        <taxon>Eukaryota</taxon>
        <taxon>Fungi</taxon>
        <taxon>Dikarya</taxon>
        <taxon>Basidiomycota</taxon>
        <taxon>Agaricomycotina</taxon>
        <taxon>Agaricomycetes</taxon>
        <taxon>Agaricomycetidae</taxon>
        <taxon>Agaricales</taxon>
        <taxon>Marasmiineae</taxon>
        <taxon>Mycenaceae</taxon>
        <taxon>Favolaschia</taxon>
    </lineage>
</organism>
<accession>A0AAW0D4Q2</accession>
<feature type="region of interest" description="Disordered" evidence="1">
    <location>
        <begin position="1"/>
        <end position="36"/>
    </location>
</feature>
<proteinExistence type="predicted"/>
<keyword evidence="4" id="KW-1185">Reference proteome</keyword>
<dbReference type="Pfam" id="PF18803">
    <property type="entry name" value="CxC2"/>
    <property type="match status" value="1"/>
</dbReference>
<dbReference type="EMBL" id="JAWWNJ010000010">
    <property type="protein sequence ID" value="KAK7046261.1"/>
    <property type="molecule type" value="Genomic_DNA"/>
</dbReference>
<evidence type="ECO:0000313" key="3">
    <source>
        <dbReference type="EMBL" id="KAK7046261.1"/>
    </source>
</evidence>
<dbReference type="AlphaFoldDB" id="A0AAW0D4Q2"/>
<feature type="domain" description="CxC2-like cysteine cluster KDZ transposase-associated" evidence="2">
    <location>
        <begin position="198"/>
        <end position="250"/>
    </location>
</feature>
<comment type="caution">
    <text evidence="3">The sequence shown here is derived from an EMBL/GenBank/DDBJ whole genome shotgun (WGS) entry which is preliminary data.</text>
</comment>
<dbReference type="Proteomes" id="UP001362999">
    <property type="component" value="Unassembled WGS sequence"/>
</dbReference>
<gene>
    <name evidence="3" type="ORF">R3P38DRAFT_3175541</name>
</gene>
<dbReference type="InterPro" id="IPR041457">
    <property type="entry name" value="CxC2_KDZ-assoc"/>
</dbReference>
<dbReference type="CDD" id="cd19757">
    <property type="entry name" value="Bbox1"/>
    <property type="match status" value="1"/>
</dbReference>
<protein>
    <recommendedName>
        <fullName evidence="2">CxC2-like cysteine cluster KDZ transposase-associated domain-containing protein</fullName>
    </recommendedName>
</protein>
<name>A0AAW0D4Q2_9AGAR</name>
<feature type="compositionally biased region" description="Polar residues" evidence="1">
    <location>
        <begin position="9"/>
        <end position="19"/>
    </location>
</feature>
<feature type="compositionally biased region" description="Low complexity" evidence="1">
    <location>
        <begin position="20"/>
        <end position="36"/>
    </location>
</feature>
<sequence>MSTKRKRITTINFSRSEGGTSAATGPPPLSASTSSTTQRNLLFEKTTVALDGRLRRERGVVSLQTTDDRLPTVRDDIPRGSNPIYELYAGMDPGDVVDEEDDAPRELRFSDNPLLQWTEDHRQCYLEEILRLEGRGDHTYSNCRRCGLDAAEFRCCDCLGGGELLCAACTKDGHQQLPFHRIQRVQQWMGTTFRGITLKEMGLRIQLGHWHSASRRCPLPEPAAGDDFVVIDNLGVHHVNLDYCGCGEGNTRSKVKTNFQAVA</sequence>
<evidence type="ECO:0000259" key="2">
    <source>
        <dbReference type="Pfam" id="PF18803"/>
    </source>
</evidence>
<evidence type="ECO:0000256" key="1">
    <source>
        <dbReference type="SAM" id="MobiDB-lite"/>
    </source>
</evidence>
<reference evidence="3 4" key="1">
    <citation type="journal article" date="2024" name="J Genomics">
        <title>Draft genome sequencing and assembly of Favolaschia claudopus CIRM-BRFM 2984 isolated from oak limbs.</title>
        <authorList>
            <person name="Navarro D."/>
            <person name="Drula E."/>
            <person name="Chaduli D."/>
            <person name="Cazenave R."/>
            <person name="Ahrendt S."/>
            <person name="Wang J."/>
            <person name="Lipzen A."/>
            <person name="Daum C."/>
            <person name="Barry K."/>
            <person name="Grigoriev I.V."/>
            <person name="Favel A."/>
            <person name="Rosso M.N."/>
            <person name="Martin F."/>
        </authorList>
    </citation>
    <scope>NUCLEOTIDE SEQUENCE [LARGE SCALE GENOMIC DNA]</scope>
    <source>
        <strain evidence="3 4">CIRM-BRFM 2984</strain>
    </source>
</reference>
<evidence type="ECO:0000313" key="4">
    <source>
        <dbReference type="Proteomes" id="UP001362999"/>
    </source>
</evidence>